<evidence type="ECO:0000256" key="1">
    <source>
        <dbReference type="SAM" id="MobiDB-lite"/>
    </source>
</evidence>
<feature type="region of interest" description="Disordered" evidence="1">
    <location>
        <begin position="83"/>
        <end position="112"/>
    </location>
</feature>
<dbReference type="EMBL" id="LGRX02005156">
    <property type="protein sequence ID" value="KAK3279042.1"/>
    <property type="molecule type" value="Genomic_DNA"/>
</dbReference>
<sequence length="112" mass="12498">MTSHVRLLSFRAQTACGNDHFNIARFHHVPKSLACGNPNALQVLFKSQADQEAQFETELETISTRLATVFGALREMPVIRYQGAKEQGKESTSARSRHTPCSSCLPPLRRQS</sequence>
<feature type="compositionally biased region" description="Polar residues" evidence="1">
    <location>
        <begin position="90"/>
        <end position="102"/>
    </location>
</feature>
<proteinExistence type="predicted"/>
<evidence type="ECO:0000313" key="3">
    <source>
        <dbReference type="Proteomes" id="UP001190700"/>
    </source>
</evidence>
<dbReference type="Proteomes" id="UP001190700">
    <property type="component" value="Unassembled WGS sequence"/>
</dbReference>
<dbReference type="Gene3D" id="3.40.50.1910">
    <property type="match status" value="1"/>
</dbReference>
<dbReference type="InterPro" id="IPR027482">
    <property type="entry name" value="Sec1-like_dom2"/>
</dbReference>
<dbReference type="AlphaFoldDB" id="A0AAE0GJB7"/>
<keyword evidence="3" id="KW-1185">Reference proteome</keyword>
<name>A0AAE0GJB7_9CHLO</name>
<accession>A0AAE0GJB7</accession>
<gene>
    <name evidence="2" type="ORF">CYMTET_13051</name>
</gene>
<organism evidence="2 3">
    <name type="scientific">Cymbomonas tetramitiformis</name>
    <dbReference type="NCBI Taxonomy" id="36881"/>
    <lineage>
        <taxon>Eukaryota</taxon>
        <taxon>Viridiplantae</taxon>
        <taxon>Chlorophyta</taxon>
        <taxon>Pyramimonadophyceae</taxon>
        <taxon>Pyramimonadales</taxon>
        <taxon>Pyramimonadaceae</taxon>
        <taxon>Cymbomonas</taxon>
    </lineage>
</organism>
<comment type="caution">
    <text evidence="2">The sequence shown here is derived from an EMBL/GenBank/DDBJ whole genome shotgun (WGS) entry which is preliminary data.</text>
</comment>
<reference evidence="2 3" key="1">
    <citation type="journal article" date="2015" name="Genome Biol. Evol.">
        <title>Comparative Genomics of a Bacterivorous Green Alga Reveals Evolutionary Causalities and Consequences of Phago-Mixotrophic Mode of Nutrition.</title>
        <authorList>
            <person name="Burns J.A."/>
            <person name="Paasch A."/>
            <person name="Narechania A."/>
            <person name="Kim E."/>
        </authorList>
    </citation>
    <scope>NUCLEOTIDE SEQUENCE [LARGE SCALE GENOMIC DNA]</scope>
    <source>
        <strain evidence="2 3">PLY_AMNH</strain>
    </source>
</reference>
<protein>
    <submittedName>
        <fullName evidence="2">Sec1-like domain containing protein</fullName>
    </submittedName>
</protein>
<evidence type="ECO:0000313" key="2">
    <source>
        <dbReference type="EMBL" id="KAK3279042.1"/>
    </source>
</evidence>